<accession>A0A0E3B3R4</accession>
<protein>
    <submittedName>
        <fullName evidence="1">Uncharacterized protein</fullName>
    </submittedName>
</protein>
<evidence type="ECO:0000313" key="2">
    <source>
        <dbReference type="Proteomes" id="UP000058857"/>
    </source>
</evidence>
<dbReference type="Proteomes" id="UP000058857">
    <property type="component" value="Chromosome 1"/>
</dbReference>
<sequence length="60" mass="7040">MGEAEKLWWFSLSENHTFYKHKASFLSEHLKKCASWILIIPTQFAGRSEELKRLASMVAR</sequence>
<proteinExistence type="predicted"/>
<name>A0A0E3B3R4_LEPBO</name>
<evidence type="ECO:0000313" key="1">
    <source>
        <dbReference type="EMBL" id="ALO25617.1"/>
    </source>
</evidence>
<organism evidence="1">
    <name type="scientific">Leptospira borgpetersenii serovar Ballum</name>
    <dbReference type="NCBI Taxonomy" id="280505"/>
    <lineage>
        <taxon>Bacteria</taxon>
        <taxon>Pseudomonadati</taxon>
        <taxon>Spirochaetota</taxon>
        <taxon>Spirochaetia</taxon>
        <taxon>Leptospirales</taxon>
        <taxon>Leptospiraceae</taxon>
        <taxon>Leptospira</taxon>
    </lineage>
</organism>
<dbReference type="EMBL" id="CP012029">
    <property type="protein sequence ID" value="ALO25617.1"/>
    <property type="molecule type" value="Genomic_DNA"/>
</dbReference>
<reference evidence="1 2" key="1">
    <citation type="journal article" date="2015" name="PLoS Negl. Trop. Dis.">
        <title>Distribution of Plasmids in Distinct Leptospira Pathogenic Species.</title>
        <authorList>
            <person name="Wang Y."/>
            <person name="Zhuang X."/>
            <person name="Zhong Y."/>
            <person name="Zhang C."/>
            <person name="Zhang Y."/>
            <person name="Zeng L."/>
            <person name="Zhu Y."/>
            <person name="He P."/>
            <person name="Dong K."/>
            <person name="Pal U."/>
            <person name="Guo X."/>
            <person name="Qin J."/>
        </authorList>
    </citation>
    <scope>NUCLEOTIDE SEQUENCE [LARGE SCALE GENOMIC DNA]</scope>
    <source>
        <strain evidence="1 2">56604</strain>
    </source>
</reference>
<dbReference type="PATRIC" id="fig|280505.15.peg.1290"/>
<dbReference type="AlphaFoldDB" id="A0A0E3B3R4"/>
<gene>
    <name evidence="1" type="ORF">LBBP_01323</name>
</gene>